<sequence>MPFEFTGAPPLQLDTPLSFSSFASSSTTSFTTNAHPPASPFGASPISSSFGSIRPQLGGPQPLLNRDDFSRVSAPVATDPLSRALVRALRNRPAILGRSDIAGDQVVKDTLKQDETFDIPAIISGLRELEKTHPEVARFTRSLFDTSVLSRLPPKQPQIPPAIISTANANEAASNDQAPDTDASATRAPADSTASPTSPTEASNPEPPVKVPRQHPRIASFVDALAARVLRGAVVTYPEGAKVLASHIVNLFYSGSTQGDVVAALRSLLGRPDNISEIADVASWADDGLVALETAYADDPESFREASSELNADEEISDAEEEANAGDADEVLDENKSSTDNGATKASLPARPFCFLELPAEMRNLVYRLLLAPDGHIGLTKLVHTANGRYLKDVLFPDRNCRNSCGANYYKLSGCSPQILAVCQQIYDEAKQIMYEENTVCVTASTYDGVLVLNQRLLPDRTLPRLTSLMLVCDAADRSGIERGWFSQLPWKQLQDLTSLKSLRISMIERETDSNTTDSKAWILEEVLERIPAACQVTFESREEFEVTYVQEIIDETEAQINHRRTVKIDDVYEVEGEVLQELATRYVYKQGRKSGHARDYRFPDRWEVVSKLMPLSEVDPKLVLGGQRK</sequence>
<dbReference type="KEGG" id="ffu:CLAFUR5_13119"/>
<feature type="region of interest" description="Disordered" evidence="1">
    <location>
        <begin position="23"/>
        <end position="60"/>
    </location>
</feature>
<evidence type="ECO:0000259" key="2">
    <source>
        <dbReference type="Pfam" id="PF24864"/>
    </source>
</evidence>
<proteinExistence type="predicted"/>
<dbReference type="EMBL" id="CP090173">
    <property type="protein sequence ID" value="UJO23337.1"/>
    <property type="molecule type" value="Genomic_DNA"/>
</dbReference>
<evidence type="ECO:0000313" key="4">
    <source>
        <dbReference type="Proteomes" id="UP000756132"/>
    </source>
</evidence>
<dbReference type="PANTHER" id="PTHR42085">
    <property type="entry name" value="F-BOX DOMAIN-CONTAINING PROTEIN"/>
    <property type="match status" value="1"/>
</dbReference>
<evidence type="ECO:0000256" key="1">
    <source>
        <dbReference type="SAM" id="MobiDB-lite"/>
    </source>
</evidence>
<dbReference type="InterPro" id="IPR038883">
    <property type="entry name" value="AN11006-like"/>
</dbReference>
<dbReference type="Pfam" id="PF24864">
    <property type="entry name" value="DUF7730"/>
    <property type="match status" value="1"/>
</dbReference>
<dbReference type="AlphaFoldDB" id="A0A9Q8UV08"/>
<feature type="region of interest" description="Disordered" evidence="1">
    <location>
        <begin position="300"/>
        <end position="345"/>
    </location>
</feature>
<reference evidence="3" key="2">
    <citation type="journal article" date="2022" name="Microb. Genom.">
        <title>A chromosome-scale genome assembly of the tomato pathogen Cladosporium fulvum reveals a compartmentalized genome architecture and the presence of a dispensable chromosome.</title>
        <authorList>
            <person name="Zaccaron A.Z."/>
            <person name="Chen L.H."/>
            <person name="Samaras A."/>
            <person name="Stergiopoulos I."/>
        </authorList>
    </citation>
    <scope>NUCLEOTIDE SEQUENCE</scope>
    <source>
        <strain evidence="3">Race5_Kim</strain>
    </source>
</reference>
<dbReference type="GeneID" id="71992997"/>
<feature type="compositionally biased region" description="Acidic residues" evidence="1">
    <location>
        <begin position="311"/>
        <end position="332"/>
    </location>
</feature>
<gene>
    <name evidence="3" type="ORF">CLAFUR5_13119</name>
</gene>
<accession>A0A9Q8UV08</accession>
<dbReference type="PANTHER" id="PTHR42085:SF2">
    <property type="entry name" value="F-BOX DOMAIN-CONTAINING PROTEIN"/>
    <property type="match status" value="1"/>
</dbReference>
<protein>
    <recommendedName>
        <fullName evidence="2">DUF7730 domain-containing protein</fullName>
    </recommendedName>
</protein>
<dbReference type="OrthoDB" id="5314997at2759"/>
<dbReference type="InterPro" id="IPR056632">
    <property type="entry name" value="DUF7730"/>
</dbReference>
<dbReference type="RefSeq" id="XP_047767703.1">
    <property type="nucleotide sequence ID" value="XM_047912267.1"/>
</dbReference>
<feature type="domain" description="DUF7730" evidence="2">
    <location>
        <begin position="355"/>
        <end position="527"/>
    </location>
</feature>
<name>A0A9Q8UV08_PASFU</name>
<feature type="region of interest" description="Disordered" evidence="1">
    <location>
        <begin position="170"/>
        <end position="213"/>
    </location>
</feature>
<keyword evidence="4" id="KW-1185">Reference proteome</keyword>
<feature type="compositionally biased region" description="Low complexity" evidence="1">
    <location>
        <begin position="178"/>
        <end position="204"/>
    </location>
</feature>
<reference evidence="3" key="1">
    <citation type="submission" date="2021-12" db="EMBL/GenBank/DDBJ databases">
        <authorList>
            <person name="Zaccaron A."/>
            <person name="Stergiopoulos I."/>
        </authorList>
    </citation>
    <scope>NUCLEOTIDE SEQUENCE</scope>
    <source>
        <strain evidence="3">Race5_Kim</strain>
    </source>
</reference>
<organism evidence="3 4">
    <name type="scientific">Passalora fulva</name>
    <name type="common">Tomato leaf mold</name>
    <name type="synonym">Cladosporium fulvum</name>
    <dbReference type="NCBI Taxonomy" id="5499"/>
    <lineage>
        <taxon>Eukaryota</taxon>
        <taxon>Fungi</taxon>
        <taxon>Dikarya</taxon>
        <taxon>Ascomycota</taxon>
        <taxon>Pezizomycotina</taxon>
        <taxon>Dothideomycetes</taxon>
        <taxon>Dothideomycetidae</taxon>
        <taxon>Mycosphaerellales</taxon>
        <taxon>Mycosphaerellaceae</taxon>
        <taxon>Fulvia</taxon>
    </lineage>
</organism>
<feature type="compositionally biased region" description="Low complexity" evidence="1">
    <location>
        <begin position="23"/>
        <end position="32"/>
    </location>
</feature>
<evidence type="ECO:0000313" key="3">
    <source>
        <dbReference type="EMBL" id="UJO23337.1"/>
    </source>
</evidence>
<dbReference type="Proteomes" id="UP000756132">
    <property type="component" value="Chromosome 11"/>
</dbReference>